<dbReference type="Pfam" id="PF19372">
    <property type="entry name" value="DUF5947"/>
    <property type="match status" value="1"/>
</dbReference>
<dbReference type="InterPro" id="IPR045991">
    <property type="entry name" value="DUF5947"/>
</dbReference>
<dbReference type="RefSeq" id="WP_204065713.1">
    <property type="nucleotide sequence ID" value="NZ_BOOJ01000033.1"/>
</dbReference>
<organism evidence="1 2">
    <name type="scientific">Planobispora siamensis</name>
    <dbReference type="NCBI Taxonomy" id="936338"/>
    <lineage>
        <taxon>Bacteria</taxon>
        <taxon>Bacillati</taxon>
        <taxon>Actinomycetota</taxon>
        <taxon>Actinomycetes</taxon>
        <taxon>Streptosporangiales</taxon>
        <taxon>Streptosporangiaceae</taxon>
        <taxon>Planobispora</taxon>
    </lineage>
</organism>
<sequence length="208" mass="22957">MTGGGEGLRRFVGARSTPSAATDKCDMCGILVGFDHGHVVDVDNRALMCVCRACFMLFTWEEGGGRYRAVPGRYLYDPERPLAPQEWRRLGIPVGSAFFLRGESGVTAFYPSPAGATECLLDLQAWAGLAERHPLLKAAAPEVEAVLIRETPDGVECYLVPIDACYRLAGTVRMYWKGFDGGQEAHERIEEFFAEVRSRSRPFHPPEG</sequence>
<gene>
    <name evidence="1" type="ORF">Psi01_41760</name>
</gene>
<keyword evidence="2" id="KW-1185">Reference proteome</keyword>
<dbReference type="EMBL" id="BOOJ01000033">
    <property type="protein sequence ID" value="GIH93546.1"/>
    <property type="molecule type" value="Genomic_DNA"/>
</dbReference>
<reference evidence="1 2" key="1">
    <citation type="submission" date="2021-01" db="EMBL/GenBank/DDBJ databases">
        <title>Whole genome shotgun sequence of Planobispora siamensis NBRC 107568.</title>
        <authorList>
            <person name="Komaki H."/>
            <person name="Tamura T."/>
        </authorList>
    </citation>
    <scope>NUCLEOTIDE SEQUENCE [LARGE SCALE GENOMIC DNA]</scope>
    <source>
        <strain evidence="1 2">NBRC 107568</strain>
    </source>
</reference>
<protein>
    <submittedName>
        <fullName evidence="1">Uncharacterized protein</fullName>
    </submittedName>
</protein>
<evidence type="ECO:0000313" key="2">
    <source>
        <dbReference type="Proteomes" id="UP000619788"/>
    </source>
</evidence>
<comment type="caution">
    <text evidence="1">The sequence shown here is derived from an EMBL/GenBank/DDBJ whole genome shotgun (WGS) entry which is preliminary data.</text>
</comment>
<evidence type="ECO:0000313" key="1">
    <source>
        <dbReference type="EMBL" id="GIH93546.1"/>
    </source>
</evidence>
<dbReference type="Proteomes" id="UP000619788">
    <property type="component" value="Unassembled WGS sequence"/>
</dbReference>
<accession>A0A8J3SJ69</accession>
<proteinExistence type="predicted"/>
<name>A0A8J3SJ69_9ACTN</name>
<dbReference type="AlphaFoldDB" id="A0A8J3SJ69"/>